<dbReference type="AlphaFoldDB" id="A0A8C5IYJ7"/>
<sequence>PLLCHPQWHRPFLCHPQWHCPLLCHPQWHRPFLCHPQWHCPLLCHPQWHRPLRWCHPRLALPSPLRRPSLGPCCPLPLPTWPCPRRSSRPQVSARCPGGDRGTGGSVCPVPLPHPHPSPLLGFGSPR</sequence>
<proteinExistence type="predicted"/>
<dbReference type="Proteomes" id="UP000694408">
    <property type="component" value="Unplaced"/>
</dbReference>
<keyword evidence="3" id="KW-1185">Reference proteome</keyword>
<organism evidence="2 3">
    <name type="scientific">Junco hyemalis</name>
    <name type="common">Dark-eyed junco</name>
    <dbReference type="NCBI Taxonomy" id="40217"/>
    <lineage>
        <taxon>Eukaryota</taxon>
        <taxon>Metazoa</taxon>
        <taxon>Chordata</taxon>
        <taxon>Craniata</taxon>
        <taxon>Vertebrata</taxon>
        <taxon>Euteleostomi</taxon>
        <taxon>Archelosauria</taxon>
        <taxon>Archosauria</taxon>
        <taxon>Dinosauria</taxon>
        <taxon>Saurischia</taxon>
        <taxon>Theropoda</taxon>
        <taxon>Coelurosauria</taxon>
        <taxon>Aves</taxon>
        <taxon>Neognathae</taxon>
        <taxon>Neoaves</taxon>
        <taxon>Telluraves</taxon>
        <taxon>Australaves</taxon>
        <taxon>Passeriformes</taxon>
        <taxon>Passerellidae</taxon>
        <taxon>Junco</taxon>
    </lineage>
</organism>
<protein>
    <submittedName>
        <fullName evidence="2">Uncharacterized protein</fullName>
    </submittedName>
</protein>
<dbReference type="Ensembl" id="ENSJHYT00000011376.1">
    <property type="protein sequence ID" value="ENSJHYP00000009387.1"/>
    <property type="gene ID" value="ENSJHYG00000007413.1"/>
</dbReference>
<accession>A0A8C5IYJ7</accession>
<reference evidence="2" key="1">
    <citation type="submission" date="2025-08" db="UniProtKB">
        <authorList>
            <consortium name="Ensembl"/>
        </authorList>
    </citation>
    <scope>IDENTIFICATION</scope>
</reference>
<reference evidence="2" key="2">
    <citation type="submission" date="2025-09" db="UniProtKB">
        <authorList>
            <consortium name="Ensembl"/>
        </authorList>
    </citation>
    <scope>IDENTIFICATION</scope>
</reference>
<name>A0A8C5IYJ7_JUNHY</name>
<evidence type="ECO:0000313" key="2">
    <source>
        <dbReference type="Ensembl" id="ENSJHYP00000009387.1"/>
    </source>
</evidence>
<evidence type="ECO:0000313" key="3">
    <source>
        <dbReference type="Proteomes" id="UP000694408"/>
    </source>
</evidence>
<feature type="region of interest" description="Disordered" evidence="1">
    <location>
        <begin position="107"/>
        <end position="127"/>
    </location>
</feature>
<evidence type="ECO:0000256" key="1">
    <source>
        <dbReference type="SAM" id="MobiDB-lite"/>
    </source>
</evidence>